<protein>
    <recommendedName>
        <fullName evidence="3">NodB homology domain-containing protein</fullName>
    </recommendedName>
</protein>
<dbReference type="AlphaFoldDB" id="A0A2H0N4D8"/>
<dbReference type="PROSITE" id="PS51677">
    <property type="entry name" value="NODB"/>
    <property type="match status" value="1"/>
</dbReference>
<dbReference type="InterPro" id="IPR002509">
    <property type="entry name" value="NODB_dom"/>
</dbReference>
<dbReference type="Gene3D" id="3.20.20.370">
    <property type="entry name" value="Glycoside hydrolase/deacetylase"/>
    <property type="match status" value="1"/>
</dbReference>
<accession>A0A2H0N4D8</accession>
<dbReference type="PANTHER" id="PTHR34216">
    <property type="match status" value="1"/>
</dbReference>
<dbReference type="Pfam" id="PF01522">
    <property type="entry name" value="Polysacc_deac_1"/>
    <property type="match status" value="1"/>
</dbReference>
<reference evidence="4 5" key="1">
    <citation type="submission" date="2017-09" db="EMBL/GenBank/DDBJ databases">
        <title>Depth-based differentiation of microbial function through sediment-hosted aquifers and enrichment of novel symbionts in the deep terrestrial subsurface.</title>
        <authorList>
            <person name="Probst A.J."/>
            <person name="Ladd B."/>
            <person name="Jarett J.K."/>
            <person name="Geller-Mcgrath D.E."/>
            <person name="Sieber C.M."/>
            <person name="Emerson J.B."/>
            <person name="Anantharaman K."/>
            <person name="Thomas B.C."/>
            <person name="Malmstrom R."/>
            <person name="Stieglmeier M."/>
            <person name="Klingl A."/>
            <person name="Woyke T."/>
            <person name="Ryan C.M."/>
            <person name="Banfield J.F."/>
        </authorList>
    </citation>
    <scope>NUCLEOTIDE SEQUENCE [LARGE SCALE GENOMIC DNA]</scope>
    <source>
        <strain evidence="4">CG11_big_fil_rev_8_21_14_0_20_39_34</strain>
    </source>
</reference>
<dbReference type="Proteomes" id="UP000229600">
    <property type="component" value="Unassembled WGS sequence"/>
</dbReference>
<evidence type="ECO:0000259" key="3">
    <source>
        <dbReference type="PROSITE" id="PS51677"/>
    </source>
</evidence>
<dbReference type="SUPFAM" id="SSF88713">
    <property type="entry name" value="Glycoside hydrolase/deacetylase"/>
    <property type="match status" value="1"/>
</dbReference>
<dbReference type="InterPro" id="IPR051398">
    <property type="entry name" value="Polysacch_Deacetylase"/>
</dbReference>
<comment type="caution">
    <text evidence="4">The sequence shown here is derived from an EMBL/GenBank/DDBJ whole genome shotgun (WGS) entry which is preliminary data.</text>
</comment>
<feature type="domain" description="NodB homology" evidence="3">
    <location>
        <begin position="78"/>
        <end position="263"/>
    </location>
</feature>
<proteinExistence type="predicted"/>
<evidence type="ECO:0000256" key="1">
    <source>
        <dbReference type="ARBA" id="ARBA00004613"/>
    </source>
</evidence>
<evidence type="ECO:0000313" key="4">
    <source>
        <dbReference type="EMBL" id="PIR03760.1"/>
    </source>
</evidence>
<evidence type="ECO:0000256" key="2">
    <source>
        <dbReference type="ARBA" id="ARBA00022729"/>
    </source>
</evidence>
<organism evidence="4 5">
    <name type="scientific">Candidatus Magasanikbacteria bacterium CG11_big_fil_rev_8_21_14_0_20_39_34</name>
    <dbReference type="NCBI Taxonomy" id="1974653"/>
    <lineage>
        <taxon>Bacteria</taxon>
        <taxon>Candidatus Magasanikiibacteriota</taxon>
    </lineage>
</organism>
<dbReference type="CDD" id="cd10918">
    <property type="entry name" value="CE4_NodB_like_5s_6s"/>
    <property type="match status" value="1"/>
</dbReference>
<dbReference type="GO" id="GO:0016810">
    <property type="term" value="F:hydrolase activity, acting on carbon-nitrogen (but not peptide) bonds"/>
    <property type="evidence" value="ECO:0007669"/>
    <property type="project" value="InterPro"/>
</dbReference>
<dbReference type="InterPro" id="IPR011330">
    <property type="entry name" value="Glyco_hydro/deAcase_b/a-brl"/>
</dbReference>
<name>A0A2H0N4D8_9BACT</name>
<keyword evidence="2" id="KW-0732">Signal</keyword>
<dbReference type="GO" id="GO:0005975">
    <property type="term" value="P:carbohydrate metabolic process"/>
    <property type="evidence" value="ECO:0007669"/>
    <property type="project" value="InterPro"/>
</dbReference>
<dbReference type="EMBL" id="PCWN01000008">
    <property type="protein sequence ID" value="PIR03760.1"/>
    <property type="molecule type" value="Genomic_DNA"/>
</dbReference>
<comment type="subcellular location">
    <subcellularLocation>
        <location evidence="1">Secreted</location>
    </subcellularLocation>
</comment>
<dbReference type="PANTHER" id="PTHR34216:SF3">
    <property type="entry name" value="POLY-BETA-1,6-N-ACETYL-D-GLUCOSAMINE N-DEACETYLASE"/>
    <property type="match status" value="1"/>
</dbReference>
<evidence type="ECO:0000313" key="5">
    <source>
        <dbReference type="Proteomes" id="UP000229600"/>
    </source>
</evidence>
<gene>
    <name evidence="4" type="ORF">COV59_03745</name>
</gene>
<dbReference type="GO" id="GO:0005576">
    <property type="term" value="C:extracellular region"/>
    <property type="evidence" value="ECO:0007669"/>
    <property type="project" value="UniProtKB-SubCell"/>
</dbReference>
<sequence>MKKLYKTLAYGLLSLGALKLVKKASILAYHSFGDNPAFFTVKEETFRKQMEYLHKKGFHVISLRELLEKLRNQEDISNCVSITIDDGYKDNYTIAYPILKKYNFPATIFVITDLIGKTYTNSGGVTLPMLDSSEIKELMNSGIIEIMSHTHTHPKLTKITQKEAEEEISISKIFLEKNFGKKIDLFAYPKGRYTSEVVNYLRVSGWLGAVSVKEGLVSLKSNPYLLERTAVDASVDFVQFRGKLNSTVDRYNKIKNWLLQKKI</sequence>